<evidence type="ECO:0000313" key="12">
    <source>
        <dbReference type="EMBL" id="ANN13443.1"/>
    </source>
</evidence>
<dbReference type="EMBL" id="KX273382">
    <property type="protein sequence ID" value="ANN13356.1"/>
    <property type="molecule type" value="Genomic_DNA"/>
</dbReference>
<evidence type="ECO:0000313" key="17">
    <source>
        <dbReference type="Proteomes" id="UP000515125"/>
    </source>
</evidence>
<dbReference type="CDD" id="cd00337">
    <property type="entry name" value="Ribosomal_uL14"/>
    <property type="match status" value="1"/>
</dbReference>
<dbReference type="SMART" id="SM01374">
    <property type="entry name" value="Ribosomal_L14"/>
    <property type="match status" value="1"/>
</dbReference>
<dbReference type="InterPro" id="IPR000218">
    <property type="entry name" value="Ribosomal_uL14"/>
</dbReference>
<dbReference type="AlphaFoldDB" id="A0A191XUZ4"/>
<evidence type="ECO:0000313" key="14">
    <source>
        <dbReference type="EMBL" id="ANN13500.1"/>
    </source>
</evidence>
<name>A0A191XUZ4_9EIME</name>
<dbReference type="GO" id="GO:0006412">
    <property type="term" value="P:translation"/>
    <property type="evidence" value="ECO:0007669"/>
    <property type="project" value="InterPro"/>
</dbReference>
<reference evidence="18" key="2">
    <citation type="submission" date="2025-04" db="UniProtKB">
        <authorList>
            <consortium name="RefSeq"/>
        </authorList>
    </citation>
    <scope>IDENTIFICATION</scope>
</reference>
<dbReference type="EMBL" id="KX273384">
    <property type="protein sequence ID" value="ANN13414.1"/>
    <property type="molecule type" value="Genomic_DNA"/>
</dbReference>
<gene>
    <name evidence="18" type="primary">LOC113146434</name>
</gene>
<keyword evidence="3 4" id="KW-0687">Ribonucleoprotein</keyword>
<dbReference type="EMBL" id="KX273383">
    <property type="protein sequence ID" value="ANN13385.1"/>
    <property type="molecule type" value="Genomic_DNA"/>
</dbReference>
<evidence type="ECO:0000256" key="2">
    <source>
        <dbReference type="ARBA" id="ARBA00022980"/>
    </source>
</evidence>
<dbReference type="GeneID" id="113146434"/>
<protein>
    <submittedName>
        <fullName evidence="5 18">Ribosomal protein L14</fullName>
    </submittedName>
</protein>
<dbReference type="GO" id="GO:0003735">
    <property type="term" value="F:structural constituent of ribosome"/>
    <property type="evidence" value="ECO:0007669"/>
    <property type="project" value="InterPro"/>
</dbReference>
<dbReference type="Proteomes" id="UP000515125">
    <property type="component" value="Unplaced"/>
</dbReference>
<dbReference type="Pfam" id="PF00238">
    <property type="entry name" value="Ribosomal_L14"/>
    <property type="match status" value="1"/>
</dbReference>
<evidence type="ECO:0000313" key="18">
    <source>
        <dbReference type="RefSeq" id="XP_026189601.1"/>
    </source>
</evidence>
<dbReference type="EMBL" id="KX273385">
    <property type="protein sequence ID" value="ANN13443.1"/>
    <property type="molecule type" value="Genomic_DNA"/>
</dbReference>
<dbReference type="GO" id="GO:0005762">
    <property type="term" value="C:mitochondrial large ribosomal subunit"/>
    <property type="evidence" value="ECO:0007669"/>
    <property type="project" value="TreeGrafter"/>
</dbReference>
<evidence type="ECO:0000313" key="15">
    <source>
        <dbReference type="EMBL" id="ANN13529.1"/>
    </source>
</evidence>
<dbReference type="RefSeq" id="XP_026189601.1">
    <property type="nucleotide sequence ID" value="XM_026333816.1"/>
</dbReference>
<evidence type="ECO:0000313" key="7">
    <source>
        <dbReference type="EMBL" id="ANN13298.1"/>
    </source>
</evidence>
<dbReference type="EMBL" id="KX189066">
    <property type="protein sequence ID" value="ANJ44335.1"/>
    <property type="molecule type" value="Genomic_DNA"/>
</dbReference>
<dbReference type="EMBL" id="KX273389">
    <property type="protein sequence ID" value="ANN13555.1"/>
    <property type="molecule type" value="Genomic_DNA"/>
</dbReference>
<dbReference type="PANTHER" id="PTHR11761">
    <property type="entry name" value="50S/60S RIBOSOMAL PROTEIN L14/L23"/>
    <property type="match status" value="1"/>
</dbReference>
<keyword evidence="2 4" id="KW-0689">Ribosomal protein</keyword>
<dbReference type="HAMAP" id="MF_01367">
    <property type="entry name" value="Ribosomal_uL14"/>
    <property type="match status" value="1"/>
</dbReference>
<dbReference type="SUPFAM" id="SSF50193">
    <property type="entry name" value="Ribosomal protein L14"/>
    <property type="match status" value="1"/>
</dbReference>
<evidence type="ECO:0000313" key="6">
    <source>
        <dbReference type="EMBL" id="ANN13269.1"/>
    </source>
</evidence>
<evidence type="ECO:0000256" key="1">
    <source>
        <dbReference type="ARBA" id="ARBA00010745"/>
    </source>
</evidence>
<reference evidence="5" key="1">
    <citation type="submission" date="2016-05" db="EMBL/GenBank/DDBJ databases">
        <title>Comparative sequence analysis of Cyclospora cayetanensis apicoplast genomes originating from diverse geographical regions.</title>
        <authorList>
            <person name="Gopinath G.R."/>
            <person name="Cinar H.N."/>
            <person name="Murphy H.R."/>
            <person name="Qvarnstrom Y."/>
            <person name="Wei-Pridgeon Y."/>
            <person name="Li W."/>
            <person name="Nascimento F."/>
            <person name="Arrowood M.J."/>
            <person name="Jang A."/>
            <person name="Kim E."/>
            <person name="Kim R."/>
            <person name="da Silva A."/>
            <person name="DaSilva A."/>
        </authorList>
    </citation>
    <scope>NUCLEOTIDE SEQUENCE</scope>
    <source>
        <strain evidence="16">Guatemala-1</strain>
        <strain evidence="6">Indonesia-1</strain>
        <strain evidence="7">Indonesia-2</strain>
        <strain evidence="8">Indonesia-3</strain>
        <strain evidence="11">NepalC10</strain>
        <strain evidence="9">NepalC5</strain>
        <strain evidence="10">NepalC8</strain>
        <strain evidence="12">Newyork-1</strain>
        <strain evidence="5">NF1</strain>
        <strain evidence="13">Rhodeisland-1</strain>
        <strain evidence="14">Texas-1</strain>
        <strain evidence="15">Virginia-1</strain>
    </source>
</reference>
<dbReference type="VEuPathDB" id="ToxoDB:LOC113146434"/>
<evidence type="ECO:0000313" key="10">
    <source>
        <dbReference type="EMBL" id="ANN13385.1"/>
    </source>
</evidence>
<dbReference type="VEuPathDB" id="ToxoDB:ccNF1C8_api_8"/>
<dbReference type="InterPro" id="IPR036853">
    <property type="entry name" value="Ribosomal_uL14_sf"/>
</dbReference>
<evidence type="ECO:0000256" key="3">
    <source>
        <dbReference type="ARBA" id="ARBA00023274"/>
    </source>
</evidence>
<evidence type="ECO:0000313" key="8">
    <source>
        <dbReference type="EMBL" id="ANN13327.1"/>
    </source>
</evidence>
<sequence>MTKINTYFNITDNSGVKKILCIQNLTKKTKLINVGDLIVGVIKKINTTSKLIHSTIVYGIVIRLKKNISINKKYNISFNDNAVVLVDKNLNPIGSRIFGSVPKYLKQKNCLKLHSLTIDLI</sequence>
<evidence type="ECO:0000313" key="5">
    <source>
        <dbReference type="EMBL" id="ANJ44335.1"/>
    </source>
</evidence>
<dbReference type="GO" id="GO:0070180">
    <property type="term" value="F:large ribosomal subunit rRNA binding"/>
    <property type="evidence" value="ECO:0007669"/>
    <property type="project" value="TreeGrafter"/>
</dbReference>
<evidence type="ECO:0000313" key="16">
    <source>
        <dbReference type="EMBL" id="ANN13555.1"/>
    </source>
</evidence>
<evidence type="ECO:0000256" key="4">
    <source>
        <dbReference type="RuleBase" id="RU003949"/>
    </source>
</evidence>
<dbReference type="EMBL" id="KX273387">
    <property type="protein sequence ID" value="ANN13500.1"/>
    <property type="molecule type" value="Genomic_DNA"/>
</dbReference>
<organism evidence="5">
    <name type="scientific">Cyclospora cayetanensis</name>
    <dbReference type="NCBI Taxonomy" id="88456"/>
    <lineage>
        <taxon>Eukaryota</taxon>
        <taxon>Sar</taxon>
        <taxon>Alveolata</taxon>
        <taxon>Apicomplexa</taxon>
        <taxon>Conoidasida</taxon>
        <taxon>Coccidia</taxon>
        <taxon>Eucoccidiorida</taxon>
        <taxon>Eimeriorina</taxon>
        <taxon>Eimeriidae</taxon>
        <taxon>Cyclospora</taxon>
    </lineage>
</organism>
<accession>A0A191XUZ4</accession>
<evidence type="ECO:0000313" key="13">
    <source>
        <dbReference type="EMBL" id="ANN13472.1"/>
    </source>
</evidence>
<dbReference type="OrthoDB" id="330431at2759"/>
<dbReference type="EMBL" id="KX273381">
    <property type="protein sequence ID" value="ANN13327.1"/>
    <property type="molecule type" value="Genomic_DNA"/>
</dbReference>
<comment type="similarity">
    <text evidence="1 4">Belongs to the universal ribosomal protein uL14 family.</text>
</comment>
<dbReference type="EMBL" id="KX273379">
    <property type="protein sequence ID" value="ANN13269.1"/>
    <property type="molecule type" value="Genomic_DNA"/>
</dbReference>
<evidence type="ECO:0000313" key="11">
    <source>
        <dbReference type="EMBL" id="ANN13414.1"/>
    </source>
</evidence>
<dbReference type="PANTHER" id="PTHR11761:SF3">
    <property type="entry name" value="LARGE RIBOSOMAL SUBUNIT PROTEIN UL14M"/>
    <property type="match status" value="1"/>
</dbReference>
<keyword evidence="17" id="KW-1185">Reference proteome</keyword>
<dbReference type="EMBL" id="KX273380">
    <property type="protein sequence ID" value="ANN13298.1"/>
    <property type="molecule type" value="Genomic_DNA"/>
</dbReference>
<evidence type="ECO:0000313" key="9">
    <source>
        <dbReference type="EMBL" id="ANN13356.1"/>
    </source>
</evidence>
<dbReference type="EMBL" id="KX273386">
    <property type="protein sequence ID" value="ANN13472.1"/>
    <property type="molecule type" value="Genomic_DNA"/>
</dbReference>
<dbReference type="Gene3D" id="2.40.150.20">
    <property type="entry name" value="Ribosomal protein L14"/>
    <property type="match status" value="1"/>
</dbReference>
<proteinExistence type="inferred from homology"/>
<dbReference type="EMBL" id="KX273388">
    <property type="protein sequence ID" value="ANN13529.1"/>
    <property type="molecule type" value="Genomic_DNA"/>
</dbReference>